<evidence type="ECO:0008006" key="4">
    <source>
        <dbReference type="Google" id="ProtNLM"/>
    </source>
</evidence>
<evidence type="ECO:0000313" key="2">
    <source>
        <dbReference type="EMBL" id="ADG74042.1"/>
    </source>
</evidence>
<gene>
    <name evidence="2" type="ordered locus">Cfla_1138</name>
</gene>
<protein>
    <recommendedName>
        <fullName evidence="4">DUF4188 domain-containing protein</fullName>
    </recommendedName>
</protein>
<feature type="region of interest" description="Disordered" evidence="1">
    <location>
        <begin position="117"/>
        <end position="157"/>
    </location>
</feature>
<organism evidence="2 3">
    <name type="scientific">Cellulomonas flavigena (strain ATCC 482 / DSM 20109 / BCRC 11376 / JCM 18109 / NBRC 3775 / NCIMB 8073 / NRS 134)</name>
    <dbReference type="NCBI Taxonomy" id="446466"/>
    <lineage>
        <taxon>Bacteria</taxon>
        <taxon>Bacillati</taxon>
        <taxon>Actinomycetota</taxon>
        <taxon>Actinomycetes</taxon>
        <taxon>Micrococcales</taxon>
        <taxon>Cellulomonadaceae</taxon>
        <taxon>Cellulomonas</taxon>
    </lineage>
</organism>
<name>D5ULK0_CELFN</name>
<dbReference type="EMBL" id="CP001964">
    <property type="protein sequence ID" value="ADG74042.1"/>
    <property type="molecule type" value="Genomic_DNA"/>
</dbReference>
<keyword evidence="3" id="KW-1185">Reference proteome</keyword>
<evidence type="ECO:0000256" key="1">
    <source>
        <dbReference type="SAM" id="MobiDB-lite"/>
    </source>
</evidence>
<dbReference type="Proteomes" id="UP000000849">
    <property type="component" value="Chromosome"/>
</dbReference>
<dbReference type="STRING" id="446466.Cfla_1138"/>
<dbReference type="eggNOG" id="ENOG50328NA">
    <property type="taxonomic scope" value="Bacteria"/>
</dbReference>
<dbReference type="AlphaFoldDB" id="D5ULK0"/>
<dbReference type="HOGENOM" id="CLU_1048426_0_0_11"/>
<reference evidence="2 3" key="1">
    <citation type="journal article" date="2010" name="Stand. Genomic Sci.">
        <title>Complete genome sequence of Cellulomonas flavigena type strain (134).</title>
        <authorList>
            <person name="Abt B."/>
            <person name="Foster B."/>
            <person name="Lapidus A."/>
            <person name="Clum A."/>
            <person name="Sun H."/>
            <person name="Pukall R."/>
            <person name="Lucas S."/>
            <person name="Glavina Del Rio T."/>
            <person name="Nolan M."/>
            <person name="Tice H."/>
            <person name="Cheng J.F."/>
            <person name="Pitluck S."/>
            <person name="Liolios K."/>
            <person name="Ivanova N."/>
            <person name="Mavromatis K."/>
            <person name="Ovchinnikova G."/>
            <person name="Pati A."/>
            <person name="Goodwin L."/>
            <person name="Chen A."/>
            <person name="Palaniappan K."/>
            <person name="Land M."/>
            <person name="Hauser L."/>
            <person name="Chang Y.J."/>
            <person name="Jeffries C.D."/>
            <person name="Rohde M."/>
            <person name="Goker M."/>
            <person name="Woyke T."/>
            <person name="Bristow J."/>
            <person name="Eisen J.A."/>
            <person name="Markowitz V."/>
            <person name="Hugenholtz P."/>
            <person name="Kyrpides N.C."/>
            <person name="Klenk H.P."/>
        </authorList>
    </citation>
    <scope>NUCLEOTIDE SEQUENCE [LARGE SCALE GENOMIC DNA]</scope>
    <source>
        <strain evidence="3">ATCC 482 / DSM 20109 / BCRC 11376 / JCM 18109 / NBRC 3775 / NCIMB 8073 / NRS 134</strain>
    </source>
</reference>
<dbReference type="RefSeq" id="WP_013116376.1">
    <property type="nucleotide sequence ID" value="NC_014151.1"/>
</dbReference>
<dbReference type="InterPro" id="IPR011008">
    <property type="entry name" value="Dimeric_a/b-barrel"/>
</dbReference>
<dbReference type="SUPFAM" id="SSF54909">
    <property type="entry name" value="Dimeric alpha+beta barrel"/>
    <property type="match status" value="1"/>
</dbReference>
<evidence type="ECO:0000313" key="3">
    <source>
        <dbReference type="Proteomes" id="UP000000849"/>
    </source>
</evidence>
<proteinExistence type="predicted"/>
<accession>D5ULK0</accession>
<feature type="compositionally biased region" description="Basic and acidic residues" evidence="1">
    <location>
        <begin position="137"/>
        <end position="150"/>
    </location>
</feature>
<dbReference type="KEGG" id="cfl:Cfla_1138"/>
<sequence length="265" mass="29078">MRTRDFSRAPAPGRAEALVVVERPGGAVTWVRATRRAARTADGHLWSTGVRARDASGAVRGRVVCFATSAQAARWTTTLDPARDRWRVFRAEAEGYSNGVWRAEGDVMAHVERFTPTSVESAQGRTPPLVAPAPPRRRAEGRPRAGDRTGRPGTPSAAGAMFLGATRYRGPHAWAVLSREWSPMVADMRRMRGYVWHRVYWAPPFTLGTLAFFADRDALLAFARHPAHRRLMTWITRDRRHGTGGYIRVHVAEPAPAPGAAGGGA</sequence>